<proteinExistence type="predicted"/>
<name>A0ACB8RRT4_9AGAM</name>
<reference evidence="1" key="1">
    <citation type="submission" date="2021-02" db="EMBL/GenBank/DDBJ databases">
        <authorList>
            <consortium name="DOE Joint Genome Institute"/>
            <person name="Ahrendt S."/>
            <person name="Looney B.P."/>
            <person name="Miyauchi S."/>
            <person name="Morin E."/>
            <person name="Drula E."/>
            <person name="Courty P.E."/>
            <person name="Chicoki N."/>
            <person name="Fauchery L."/>
            <person name="Kohler A."/>
            <person name="Kuo A."/>
            <person name="Labutti K."/>
            <person name="Pangilinan J."/>
            <person name="Lipzen A."/>
            <person name="Riley R."/>
            <person name="Andreopoulos W."/>
            <person name="He G."/>
            <person name="Johnson J."/>
            <person name="Barry K.W."/>
            <person name="Grigoriev I.V."/>
            <person name="Nagy L."/>
            <person name="Hibbett D."/>
            <person name="Henrissat B."/>
            <person name="Matheny P.B."/>
            <person name="Labbe J."/>
            <person name="Martin F."/>
        </authorList>
    </citation>
    <scope>NUCLEOTIDE SEQUENCE</scope>
    <source>
        <strain evidence="1">FP105234-sp</strain>
    </source>
</reference>
<comment type="caution">
    <text evidence="1">The sequence shown here is derived from an EMBL/GenBank/DDBJ whole genome shotgun (WGS) entry which is preliminary data.</text>
</comment>
<sequence>MLPLGLFRFLASGRRAGSEPFQNPNPNEPLCDDMEAQHAEAKAFWESTARARLGHLDSVDVSLRKFGNRHRHADEAFSTVDIEINAALKAIQAMRTRRNALAPVAVLPPEVLSHIFSLLAISEPPSWRPNNGPYLGWIVMTTHVCRHWRQIALDTASLWGTISLSIGRQWRDMMLVRSKNATIEVDATFESRASVENLVAPSNLRRTRQLTLDSHSLRAMAAILPMLSEYAPILEQLTLRLHGMGEHEAPCVPPGAIDAESKPCLRRLFIHDSIVTWSIVPSGLLTHLEITTTDPVTTYPAYITQHPDPHLQYTHFMDFLRRTPTLQSLRIVNCLPSKPADLERSANPIAILSDLENVEVEGPIEDIVAFFGNVNLSDDTVMRFKSIPTETTTAADCRALLPLLKYHFANPNHNPNPILTLALVDVTEFWHFEEFILGIKVAAYTSRVPAETVQKMIGSDYEGSELFIELNWLYDEQDASSNFSVMCRDICGALPPLQQVTVLFVEKFSDYRMWHRWRSLFKIFINVETLWIADMEWDGVKNLLEVIAPDVFKRDRASSSTGKSSTKQRKVLFPGLRSLELRRIDLNETEDKYLTNASDDLEDPVPLCNILLETLAVRKAHAMGLAEVHISECIVSKQWIKKLEKLVPSVEWDEDEGGTTEDRNSVSSGFEGFEGFEG</sequence>
<accession>A0ACB8RRT4</accession>
<dbReference type="Proteomes" id="UP000814033">
    <property type="component" value="Unassembled WGS sequence"/>
</dbReference>
<evidence type="ECO:0000313" key="2">
    <source>
        <dbReference type="Proteomes" id="UP000814033"/>
    </source>
</evidence>
<dbReference type="EMBL" id="MU275931">
    <property type="protein sequence ID" value="KAI0046208.1"/>
    <property type="molecule type" value="Genomic_DNA"/>
</dbReference>
<organism evidence="1 2">
    <name type="scientific">Auriscalpium vulgare</name>
    <dbReference type="NCBI Taxonomy" id="40419"/>
    <lineage>
        <taxon>Eukaryota</taxon>
        <taxon>Fungi</taxon>
        <taxon>Dikarya</taxon>
        <taxon>Basidiomycota</taxon>
        <taxon>Agaricomycotina</taxon>
        <taxon>Agaricomycetes</taxon>
        <taxon>Russulales</taxon>
        <taxon>Auriscalpiaceae</taxon>
        <taxon>Auriscalpium</taxon>
    </lineage>
</organism>
<gene>
    <name evidence="1" type="ORF">FA95DRAFT_1607072</name>
</gene>
<keyword evidence="2" id="KW-1185">Reference proteome</keyword>
<evidence type="ECO:0000313" key="1">
    <source>
        <dbReference type="EMBL" id="KAI0046208.1"/>
    </source>
</evidence>
<reference evidence="1" key="2">
    <citation type="journal article" date="2022" name="New Phytol.">
        <title>Evolutionary transition to the ectomycorrhizal habit in the genomes of a hyperdiverse lineage of mushroom-forming fungi.</title>
        <authorList>
            <person name="Looney B."/>
            <person name="Miyauchi S."/>
            <person name="Morin E."/>
            <person name="Drula E."/>
            <person name="Courty P.E."/>
            <person name="Kohler A."/>
            <person name="Kuo A."/>
            <person name="LaButti K."/>
            <person name="Pangilinan J."/>
            <person name="Lipzen A."/>
            <person name="Riley R."/>
            <person name="Andreopoulos W."/>
            <person name="He G."/>
            <person name="Johnson J."/>
            <person name="Nolan M."/>
            <person name="Tritt A."/>
            <person name="Barry K.W."/>
            <person name="Grigoriev I.V."/>
            <person name="Nagy L.G."/>
            <person name="Hibbett D."/>
            <person name="Henrissat B."/>
            <person name="Matheny P.B."/>
            <person name="Labbe J."/>
            <person name="Martin F.M."/>
        </authorList>
    </citation>
    <scope>NUCLEOTIDE SEQUENCE</scope>
    <source>
        <strain evidence="1">FP105234-sp</strain>
    </source>
</reference>
<protein>
    <submittedName>
        <fullName evidence="1">Uncharacterized protein</fullName>
    </submittedName>
</protein>